<feature type="domain" description="AAA+ ATPase" evidence="13">
    <location>
        <begin position="38"/>
        <end position="181"/>
    </location>
</feature>
<comment type="subunit">
    <text evidence="11">DNA polymerase III contains a core (composed of alpha, epsilon and theta chains) that associates with a tau subunit. This core dimerizes to form the POLIII' complex. PolIII' associates with the gamma complex (composed of gamma, delta, delta', psi and chi chains) and with the beta chain to form the complete DNA polymerase III complex.</text>
</comment>
<dbReference type="NCBIfam" id="TIGR02397">
    <property type="entry name" value="dnaX_nterm"/>
    <property type="match status" value="1"/>
</dbReference>
<keyword evidence="15" id="KW-1185">Reference proteome</keyword>
<gene>
    <name evidence="11" type="primary">dnaX</name>
    <name evidence="14" type="ORF">ABS362_03355</name>
</gene>
<proteinExistence type="inferred from homology"/>
<dbReference type="Pfam" id="PF13177">
    <property type="entry name" value="DNA_pol3_delta2"/>
    <property type="match status" value="1"/>
</dbReference>
<dbReference type="InterPro" id="IPR012763">
    <property type="entry name" value="DNA_pol_III_sug/sutau_N"/>
</dbReference>
<dbReference type="SUPFAM" id="SSF52540">
    <property type="entry name" value="P-loop containing nucleoside triphosphate hydrolases"/>
    <property type="match status" value="1"/>
</dbReference>
<dbReference type="GO" id="GO:0003887">
    <property type="term" value="F:DNA-directed DNA polymerase activity"/>
    <property type="evidence" value="ECO:0007669"/>
    <property type="project" value="UniProtKB-EC"/>
</dbReference>
<dbReference type="InterPro" id="IPR027417">
    <property type="entry name" value="P-loop_NTPase"/>
</dbReference>
<dbReference type="InterPro" id="IPR008921">
    <property type="entry name" value="DNA_pol3_clamp-load_cplx_C"/>
</dbReference>
<dbReference type="RefSeq" id="WP_350410875.1">
    <property type="nucleotide sequence ID" value="NZ_JBEOKT010000002.1"/>
</dbReference>
<name>A0ABV1RQA9_9BACT</name>
<dbReference type="SUPFAM" id="SSF48019">
    <property type="entry name" value="post-AAA+ oligomerization domain-like"/>
    <property type="match status" value="1"/>
</dbReference>
<evidence type="ECO:0000256" key="6">
    <source>
        <dbReference type="ARBA" id="ARBA00022741"/>
    </source>
</evidence>
<keyword evidence="7" id="KW-0862">Zinc</keyword>
<keyword evidence="2 11" id="KW-0808">Transferase</keyword>
<sequence length="633" mass="70567">MENFVVSARKYRPSTFDSVVGQHHITNTLKNAISSKHLAQAFLFCGPRGVGKTTCARILAKTINCENITPETEACNECESCKSFNSNSSFNIHELDAASNNSVEDIRNLVEQVRYAPQTGKYKIYIIDEVHMLSNQAFNAFLKTLEEPPSYAIFILATTERHKIIPTILSRCQIFDFNRIRIEDMVRHLGNIAQKESIDAEPDALHLISQKADGALRDALSIFDQMVTFSGSNVTYKATVENLHILDYDYYFRLTDDLLNQNLSGALLLFDEILKNGFDAHNFLVGIAEHFRSLLVCKDTQTVQLLEVSDNIKAKYAEQSQKSSVSFLLSGLNVVSTCDTNYKSSKNQRLHVELCLMKLAHLNAALSFAVEGADVKKAKVAAPAPASTASSGAIPSAAMQPAHAHGTVPSQQMQQTVPGSVPSERMQPPHAPDHVPSEGLQQPPKQQEVTPDAHLAPPKAQAVPEPSRAKVQLPPAKKLSKLPSLKDLNNAPAAVAEVAVAAEDEDTNYGAIIPIDEARLKTVWHAILRRKKAENMMEFTLLNRQYHFGPDNEIILHLENHVMMDQFSAIYRDIIREVRSETGNRTIKLRAEVIEVQDDSRKLYTSQDKFNYLAEKFPVIVDMKQRFGLDTDF</sequence>
<dbReference type="EMBL" id="JBEOKT010000002">
    <property type="protein sequence ID" value="MER2996564.1"/>
    <property type="molecule type" value="Genomic_DNA"/>
</dbReference>
<keyword evidence="5" id="KW-0479">Metal-binding</keyword>
<keyword evidence="3 11" id="KW-0548">Nucleotidyltransferase</keyword>
<evidence type="ECO:0000256" key="12">
    <source>
        <dbReference type="SAM" id="MobiDB-lite"/>
    </source>
</evidence>
<keyword evidence="9 11" id="KW-0239">DNA-directed DNA polymerase</keyword>
<dbReference type="PANTHER" id="PTHR11669:SF0">
    <property type="entry name" value="PROTEIN STICHEL-LIKE 2"/>
    <property type="match status" value="1"/>
</dbReference>
<evidence type="ECO:0000256" key="8">
    <source>
        <dbReference type="ARBA" id="ARBA00022840"/>
    </source>
</evidence>
<evidence type="ECO:0000313" key="15">
    <source>
        <dbReference type="Proteomes" id="UP001476807"/>
    </source>
</evidence>
<evidence type="ECO:0000256" key="3">
    <source>
        <dbReference type="ARBA" id="ARBA00022695"/>
    </source>
</evidence>
<evidence type="ECO:0000256" key="10">
    <source>
        <dbReference type="ARBA" id="ARBA00049244"/>
    </source>
</evidence>
<feature type="region of interest" description="Disordered" evidence="12">
    <location>
        <begin position="386"/>
        <end position="473"/>
    </location>
</feature>
<dbReference type="InterPro" id="IPR022754">
    <property type="entry name" value="DNA_pol_III_gamma-3"/>
</dbReference>
<dbReference type="PANTHER" id="PTHR11669">
    <property type="entry name" value="REPLICATION FACTOR C / DNA POLYMERASE III GAMMA-TAU SUBUNIT"/>
    <property type="match status" value="1"/>
</dbReference>
<evidence type="ECO:0000256" key="9">
    <source>
        <dbReference type="ARBA" id="ARBA00022932"/>
    </source>
</evidence>
<evidence type="ECO:0000256" key="5">
    <source>
        <dbReference type="ARBA" id="ARBA00022723"/>
    </source>
</evidence>
<evidence type="ECO:0000256" key="7">
    <source>
        <dbReference type="ARBA" id="ARBA00022833"/>
    </source>
</evidence>
<dbReference type="Proteomes" id="UP001476807">
    <property type="component" value="Unassembled WGS sequence"/>
</dbReference>
<accession>A0ABV1RQA9</accession>
<dbReference type="CDD" id="cd18137">
    <property type="entry name" value="HLD_clamp_pol_III_gamma_tau"/>
    <property type="match status" value="1"/>
</dbReference>
<feature type="compositionally biased region" description="Low complexity" evidence="12">
    <location>
        <begin position="386"/>
        <end position="398"/>
    </location>
</feature>
<evidence type="ECO:0000256" key="1">
    <source>
        <dbReference type="ARBA" id="ARBA00006360"/>
    </source>
</evidence>
<dbReference type="Gene3D" id="3.40.50.300">
    <property type="entry name" value="P-loop containing nucleotide triphosphate hydrolases"/>
    <property type="match status" value="1"/>
</dbReference>
<dbReference type="EC" id="2.7.7.7" evidence="11"/>
<dbReference type="CDD" id="cd00009">
    <property type="entry name" value="AAA"/>
    <property type="match status" value="1"/>
</dbReference>
<keyword evidence="8 11" id="KW-0067">ATP-binding</keyword>
<dbReference type="SMART" id="SM00382">
    <property type="entry name" value="AAA"/>
    <property type="match status" value="1"/>
</dbReference>
<evidence type="ECO:0000256" key="2">
    <source>
        <dbReference type="ARBA" id="ARBA00022679"/>
    </source>
</evidence>
<feature type="compositionally biased region" description="Polar residues" evidence="12">
    <location>
        <begin position="408"/>
        <end position="418"/>
    </location>
</feature>
<reference evidence="14 15" key="1">
    <citation type="submission" date="2024-06" db="EMBL/GenBank/DDBJ databases">
        <title>Pontibacter populi HYL7-15.</title>
        <authorList>
            <person name="Kim M.K."/>
        </authorList>
    </citation>
    <scope>NUCLEOTIDE SEQUENCE [LARGE SCALE GENOMIC DNA]</scope>
    <source>
        <strain evidence="14 15">HYL7-15</strain>
    </source>
</reference>
<dbReference type="Pfam" id="PF12169">
    <property type="entry name" value="DNA_pol3_gamma3"/>
    <property type="match status" value="1"/>
</dbReference>
<dbReference type="PRINTS" id="PR00300">
    <property type="entry name" value="CLPPROTEASEA"/>
</dbReference>
<keyword evidence="6 11" id="KW-0547">Nucleotide-binding</keyword>
<comment type="caution">
    <text evidence="14">The sequence shown here is derived from an EMBL/GenBank/DDBJ whole genome shotgun (WGS) entry which is preliminary data.</text>
</comment>
<dbReference type="InterPro" id="IPR050238">
    <property type="entry name" value="DNA_Rep/Repair_Clamp_Loader"/>
</dbReference>
<keyword evidence="4 11" id="KW-0235">DNA replication</keyword>
<comment type="catalytic activity">
    <reaction evidence="10 11">
        <text>DNA(n) + a 2'-deoxyribonucleoside 5'-triphosphate = DNA(n+1) + diphosphate</text>
        <dbReference type="Rhea" id="RHEA:22508"/>
        <dbReference type="Rhea" id="RHEA-COMP:17339"/>
        <dbReference type="Rhea" id="RHEA-COMP:17340"/>
        <dbReference type="ChEBI" id="CHEBI:33019"/>
        <dbReference type="ChEBI" id="CHEBI:61560"/>
        <dbReference type="ChEBI" id="CHEBI:173112"/>
        <dbReference type="EC" id="2.7.7.7"/>
    </reaction>
</comment>
<dbReference type="InterPro" id="IPR001270">
    <property type="entry name" value="ClpA/B"/>
</dbReference>
<dbReference type="Pfam" id="PF22608">
    <property type="entry name" value="DNAX_ATPase_lid"/>
    <property type="match status" value="1"/>
</dbReference>
<dbReference type="Gene3D" id="1.20.272.10">
    <property type="match status" value="1"/>
</dbReference>
<evidence type="ECO:0000256" key="11">
    <source>
        <dbReference type="RuleBase" id="RU364063"/>
    </source>
</evidence>
<organism evidence="14 15">
    <name type="scientific">Pontibacter populi</name>
    <dbReference type="NCBI Taxonomy" id="890055"/>
    <lineage>
        <taxon>Bacteria</taxon>
        <taxon>Pseudomonadati</taxon>
        <taxon>Bacteroidota</taxon>
        <taxon>Cytophagia</taxon>
        <taxon>Cytophagales</taxon>
        <taxon>Hymenobacteraceae</taxon>
        <taxon>Pontibacter</taxon>
    </lineage>
</organism>
<protein>
    <recommendedName>
        <fullName evidence="11">DNA polymerase III subunit gamma/tau</fullName>
        <ecNumber evidence="11">2.7.7.7</ecNumber>
    </recommendedName>
</protein>
<evidence type="ECO:0000259" key="13">
    <source>
        <dbReference type="SMART" id="SM00382"/>
    </source>
</evidence>
<comment type="similarity">
    <text evidence="1 11">Belongs to the DnaX/STICHEL family.</text>
</comment>
<dbReference type="NCBIfam" id="NF011531">
    <property type="entry name" value="PRK14971.1"/>
    <property type="match status" value="1"/>
</dbReference>
<dbReference type="InterPro" id="IPR003593">
    <property type="entry name" value="AAA+_ATPase"/>
</dbReference>
<evidence type="ECO:0000313" key="14">
    <source>
        <dbReference type="EMBL" id="MER2996564.1"/>
    </source>
</evidence>
<dbReference type="NCBIfam" id="NF004046">
    <property type="entry name" value="PRK05563.1"/>
    <property type="match status" value="1"/>
</dbReference>
<comment type="function">
    <text evidence="11">DNA polymerase III is a complex, multichain enzyme responsible for most of the replicative synthesis in bacteria. This DNA polymerase also exhibits 3' to 5' exonuclease activity.</text>
</comment>
<feature type="compositionally biased region" description="Polar residues" evidence="12">
    <location>
        <begin position="439"/>
        <end position="449"/>
    </location>
</feature>
<dbReference type="Gene3D" id="1.10.8.60">
    <property type="match status" value="1"/>
</dbReference>
<dbReference type="InterPro" id="IPR045085">
    <property type="entry name" value="HLD_clamp_pol_III_gamma_tau"/>
</dbReference>
<evidence type="ECO:0000256" key="4">
    <source>
        <dbReference type="ARBA" id="ARBA00022705"/>
    </source>
</evidence>